<evidence type="ECO:0000256" key="8">
    <source>
        <dbReference type="ARBA" id="ARBA00023242"/>
    </source>
</evidence>
<dbReference type="EnsemblMetazoa" id="CapteT99768">
    <property type="protein sequence ID" value="CapteP99768"/>
    <property type="gene ID" value="CapteG99768"/>
</dbReference>
<evidence type="ECO:0000313" key="11">
    <source>
        <dbReference type="EMBL" id="ELU10687.1"/>
    </source>
</evidence>
<evidence type="ECO:0000256" key="1">
    <source>
        <dbReference type="ARBA" id="ARBA00004123"/>
    </source>
</evidence>
<evidence type="ECO:0000256" key="5">
    <source>
        <dbReference type="ARBA" id="ARBA00022771"/>
    </source>
</evidence>
<dbReference type="HOGENOM" id="CLU_2266256_0_0_1"/>
<evidence type="ECO:0000259" key="10">
    <source>
        <dbReference type="PROSITE" id="PS50089"/>
    </source>
</evidence>
<protein>
    <recommendedName>
        <fullName evidence="10">RING-type domain-containing protein</fullName>
    </recommendedName>
</protein>
<comment type="subcellular location">
    <subcellularLocation>
        <location evidence="1">Nucleus</location>
    </subcellularLocation>
</comment>
<dbReference type="PANTHER" id="PTHR13763">
    <property type="entry name" value="BREAST CANCER TYPE 1 SUSCEPTIBILITY PROTEIN BRCA1"/>
    <property type="match status" value="1"/>
</dbReference>
<reference evidence="12" key="3">
    <citation type="submission" date="2015-06" db="UniProtKB">
        <authorList>
            <consortium name="EnsemblMetazoa"/>
        </authorList>
    </citation>
    <scope>IDENTIFICATION</scope>
</reference>
<keyword evidence="2" id="KW-0479">Metal-binding</keyword>
<evidence type="ECO:0000313" key="12">
    <source>
        <dbReference type="EnsemblMetazoa" id="CapteP99768"/>
    </source>
</evidence>
<dbReference type="OrthoDB" id="6105938at2759"/>
<sequence length="103" mass="11768">MDTHQERTVKIEDTIAMLQKTFECPICLDLMKNAVSTKCDHKFCRLCIQKAIGHKSSIPCPICKDPTTKRSLQKLTHWNKIMDKVRELPSAFEADSGIQCECN</sequence>
<dbReference type="EMBL" id="KB297286">
    <property type="protein sequence ID" value="ELU10687.1"/>
    <property type="molecule type" value="Genomic_DNA"/>
</dbReference>
<keyword evidence="7" id="KW-0234">DNA repair</keyword>
<dbReference type="GO" id="GO:0000724">
    <property type="term" value="P:double-strand break repair via homologous recombination"/>
    <property type="evidence" value="ECO:0007669"/>
    <property type="project" value="TreeGrafter"/>
</dbReference>
<dbReference type="SUPFAM" id="SSF57850">
    <property type="entry name" value="RING/U-box"/>
    <property type="match status" value="1"/>
</dbReference>
<dbReference type="AlphaFoldDB" id="R7UWR4"/>
<dbReference type="Proteomes" id="UP000014760">
    <property type="component" value="Unassembled WGS sequence"/>
</dbReference>
<gene>
    <name evidence="11" type="ORF">CAPTEDRAFT_99768</name>
</gene>
<keyword evidence="8" id="KW-0539">Nucleus</keyword>
<dbReference type="GO" id="GO:0070531">
    <property type="term" value="C:BRCA1-A complex"/>
    <property type="evidence" value="ECO:0007669"/>
    <property type="project" value="TreeGrafter"/>
</dbReference>
<proteinExistence type="predicted"/>
<evidence type="ECO:0000256" key="9">
    <source>
        <dbReference type="PROSITE-ProRule" id="PRU00175"/>
    </source>
</evidence>
<dbReference type="InterPro" id="IPR031099">
    <property type="entry name" value="BRCA1-associated"/>
</dbReference>
<dbReference type="InterPro" id="IPR001841">
    <property type="entry name" value="Znf_RING"/>
</dbReference>
<accession>R7UWR4</accession>
<reference evidence="11 13" key="2">
    <citation type="journal article" date="2013" name="Nature">
        <title>Insights into bilaterian evolution from three spiralian genomes.</title>
        <authorList>
            <person name="Simakov O."/>
            <person name="Marletaz F."/>
            <person name="Cho S.J."/>
            <person name="Edsinger-Gonzales E."/>
            <person name="Havlak P."/>
            <person name="Hellsten U."/>
            <person name="Kuo D.H."/>
            <person name="Larsson T."/>
            <person name="Lv J."/>
            <person name="Arendt D."/>
            <person name="Savage R."/>
            <person name="Osoegawa K."/>
            <person name="de Jong P."/>
            <person name="Grimwood J."/>
            <person name="Chapman J.A."/>
            <person name="Shapiro H."/>
            <person name="Aerts A."/>
            <person name="Otillar R.P."/>
            <person name="Terry A.Y."/>
            <person name="Boore J.L."/>
            <person name="Grigoriev I.V."/>
            <person name="Lindberg D.R."/>
            <person name="Seaver E.C."/>
            <person name="Weisblat D.A."/>
            <person name="Putnam N.H."/>
            <person name="Rokhsar D.S."/>
        </authorList>
    </citation>
    <scope>NUCLEOTIDE SEQUENCE</scope>
    <source>
        <strain evidence="11 13">I ESC-2004</strain>
    </source>
</reference>
<reference evidence="13" key="1">
    <citation type="submission" date="2012-12" db="EMBL/GenBank/DDBJ databases">
        <authorList>
            <person name="Hellsten U."/>
            <person name="Grimwood J."/>
            <person name="Chapman J.A."/>
            <person name="Shapiro H."/>
            <person name="Aerts A."/>
            <person name="Otillar R.P."/>
            <person name="Terry A.Y."/>
            <person name="Boore J.L."/>
            <person name="Simakov O."/>
            <person name="Marletaz F."/>
            <person name="Cho S.-J."/>
            <person name="Edsinger-Gonzales E."/>
            <person name="Havlak P."/>
            <person name="Kuo D.-H."/>
            <person name="Larsson T."/>
            <person name="Lv J."/>
            <person name="Arendt D."/>
            <person name="Savage R."/>
            <person name="Osoegawa K."/>
            <person name="de Jong P."/>
            <person name="Lindberg D.R."/>
            <person name="Seaver E.C."/>
            <person name="Weisblat D.A."/>
            <person name="Putnam N.H."/>
            <person name="Grigoriev I.V."/>
            <person name="Rokhsar D.S."/>
        </authorList>
    </citation>
    <scope>NUCLEOTIDE SEQUENCE</scope>
    <source>
        <strain evidence="13">I ESC-2004</strain>
    </source>
</reference>
<evidence type="ECO:0000256" key="2">
    <source>
        <dbReference type="ARBA" id="ARBA00022723"/>
    </source>
</evidence>
<dbReference type="PROSITE" id="PS00518">
    <property type="entry name" value="ZF_RING_1"/>
    <property type="match status" value="1"/>
</dbReference>
<dbReference type="Gene3D" id="3.30.40.10">
    <property type="entry name" value="Zinc/RING finger domain, C3HC4 (zinc finger)"/>
    <property type="match status" value="1"/>
</dbReference>
<dbReference type="STRING" id="283909.R7UWR4"/>
<dbReference type="PROSITE" id="PS50089">
    <property type="entry name" value="ZF_RING_2"/>
    <property type="match status" value="1"/>
</dbReference>
<feature type="domain" description="RING-type" evidence="10">
    <location>
        <begin position="24"/>
        <end position="64"/>
    </location>
</feature>
<keyword evidence="13" id="KW-1185">Reference proteome</keyword>
<evidence type="ECO:0000256" key="7">
    <source>
        <dbReference type="ARBA" id="ARBA00023204"/>
    </source>
</evidence>
<dbReference type="GO" id="GO:0008270">
    <property type="term" value="F:zinc ion binding"/>
    <property type="evidence" value="ECO:0007669"/>
    <property type="project" value="UniProtKB-KW"/>
</dbReference>
<dbReference type="SMART" id="SM00184">
    <property type="entry name" value="RING"/>
    <property type="match status" value="1"/>
</dbReference>
<dbReference type="InterPro" id="IPR013083">
    <property type="entry name" value="Znf_RING/FYVE/PHD"/>
</dbReference>
<keyword evidence="3" id="KW-0677">Repeat</keyword>
<dbReference type="OMA" id="NFRRNTH"/>
<evidence type="ECO:0000256" key="6">
    <source>
        <dbReference type="ARBA" id="ARBA00022833"/>
    </source>
</evidence>
<dbReference type="EMBL" id="AMQN01005979">
    <property type="status" value="NOT_ANNOTATED_CDS"/>
    <property type="molecule type" value="Genomic_DNA"/>
</dbReference>
<dbReference type="PANTHER" id="PTHR13763:SF0">
    <property type="entry name" value="BREAST CANCER TYPE 1 SUSCEPTIBILITY PROTEIN"/>
    <property type="match status" value="1"/>
</dbReference>
<keyword evidence="4" id="KW-0227">DNA damage</keyword>
<dbReference type="GO" id="GO:0031436">
    <property type="term" value="C:BRCA1-BARD1 complex"/>
    <property type="evidence" value="ECO:0007669"/>
    <property type="project" value="TreeGrafter"/>
</dbReference>
<name>R7UWR4_CAPTE</name>
<dbReference type="GO" id="GO:0045944">
    <property type="term" value="P:positive regulation of transcription by RNA polymerase II"/>
    <property type="evidence" value="ECO:0007669"/>
    <property type="project" value="TreeGrafter"/>
</dbReference>
<dbReference type="CDD" id="cd16498">
    <property type="entry name" value="RING-HC_BRCA1"/>
    <property type="match status" value="1"/>
</dbReference>
<keyword evidence="5 9" id="KW-0863">Zinc-finger</keyword>
<dbReference type="InterPro" id="IPR017907">
    <property type="entry name" value="Znf_RING_CS"/>
</dbReference>
<dbReference type="GO" id="GO:0004842">
    <property type="term" value="F:ubiquitin-protein transferase activity"/>
    <property type="evidence" value="ECO:0007669"/>
    <property type="project" value="TreeGrafter"/>
</dbReference>
<dbReference type="Pfam" id="PF13923">
    <property type="entry name" value="zf-C3HC4_2"/>
    <property type="match status" value="1"/>
</dbReference>
<evidence type="ECO:0000256" key="4">
    <source>
        <dbReference type="ARBA" id="ARBA00022763"/>
    </source>
</evidence>
<keyword evidence="6" id="KW-0862">Zinc</keyword>
<organism evidence="11">
    <name type="scientific">Capitella teleta</name>
    <name type="common">Polychaete worm</name>
    <dbReference type="NCBI Taxonomy" id="283909"/>
    <lineage>
        <taxon>Eukaryota</taxon>
        <taxon>Metazoa</taxon>
        <taxon>Spiralia</taxon>
        <taxon>Lophotrochozoa</taxon>
        <taxon>Annelida</taxon>
        <taxon>Polychaeta</taxon>
        <taxon>Sedentaria</taxon>
        <taxon>Scolecida</taxon>
        <taxon>Capitellidae</taxon>
        <taxon>Capitella</taxon>
    </lineage>
</organism>
<evidence type="ECO:0000256" key="3">
    <source>
        <dbReference type="ARBA" id="ARBA00022737"/>
    </source>
</evidence>
<evidence type="ECO:0000313" key="13">
    <source>
        <dbReference type="Proteomes" id="UP000014760"/>
    </source>
</evidence>